<gene>
    <name evidence="2" type="ORF">CXZ10_17395</name>
</gene>
<dbReference type="OrthoDB" id="5293267at2"/>
<dbReference type="SUPFAM" id="SSF55729">
    <property type="entry name" value="Acyl-CoA N-acyltransferases (Nat)"/>
    <property type="match status" value="1"/>
</dbReference>
<dbReference type="PANTHER" id="PTHR39173">
    <property type="entry name" value="ACETYLTRANSFERASE"/>
    <property type="match status" value="1"/>
</dbReference>
<evidence type="ECO:0000313" key="2">
    <source>
        <dbReference type="EMBL" id="PKR87900.1"/>
    </source>
</evidence>
<dbReference type="Gene3D" id="3.40.630.30">
    <property type="match status" value="1"/>
</dbReference>
<evidence type="ECO:0000259" key="1">
    <source>
        <dbReference type="PROSITE" id="PS51186"/>
    </source>
</evidence>
<dbReference type="RefSeq" id="WP_101290639.1">
    <property type="nucleotide sequence ID" value="NZ_FOUQ01000015.1"/>
</dbReference>
<dbReference type="Pfam" id="PF13302">
    <property type="entry name" value="Acetyltransf_3"/>
    <property type="match status" value="1"/>
</dbReference>
<sequence length="186" mass="20264">MTSTTIPVLVTPTLDALGGYEDALARGWSPDPRRVGDAAYVEAELAALRSDRAGYLEKILSDPAPARSPSRAALVNHAFWIFDGEFAGKADLRYIPATGAVPDDIPGHVGFSVVPWKQGKGYATAALRALMKLARSKGLKTLHILCNIENMGSRIVIERVGGKPYHVGQHPSDLPEQWKAYYRVRL</sequence>
<name>A0A1I4W625_9HYPH</name>
<dbReference type="CDD" id="cd04301">
    <property type="entry name" value="NAT_SF"/>
    <property type="match status" value="1"/>
</dbReference>
<dbReference type="PROSITE" id="PS51186">
    <property type="entry name" value="GNAT"/>
    <property type="match status" value="1"/>
</dbReference>
<proteinExistence type="predicted"/>
<dbReference type="GO" id="GO:0016747">
    <property type="term" value="F:acyltransferase activity, transferring groups other than amino-acyl groups"/>
    <property type="evidence" value="ECO:0007669"/>
    <property type="project" value="InterPro"/>
</dbReference>
<dbReference type="Proteomes" id="UP000233491">
    <property type="component" value="Unassembled WGS sequence"/>
</dbReference>
<evidence type="ECO:0000313" key="3">
    <source>
        <dbReference type="Proteomes" id="UP000233491"/>
    </source>
</evidence>
<keyword evidence="2" id="KW-0808">Transferase</keyword>
<dbReference type="PANTHER" id="PTHR39173:SF1">
    <property type="entry name" value="ACETYLTRANSFERASE"/>
    <property type="match status" value="1"/>
</dbReference>
<accession>A0A1I4W625</accession>
<protein>
    <submittedName>
        <fullName evidence="2">GNAT family N-acetyltransferase</fullName>
    </submittedName>
</protein>
<keyword evidence="3" id="KW-1185">Reference proteome</keyword>
<organism evidence="2 3">
    <name type="scientific">Pleomorphomonas diazotrophica</name>
    <dbReference type="NCBI Taxonomy" id="1166257"/>
    <lineage>
        <taxon>Bacteria</taxon>
        <taxon>Pseudomonadati</taxon>
        <taxon>Pseudomonadota</taxon>
        <taxon>Alphaproteobacteria</taxon>
        <taxon>Hyphomicrobiales</taxon>
        <taxon>Pleomorphomonadaceae</taxon>
        <taxon>Pleomorphomonas</taxon>
    </lineage>
</organism>
<reference evidence="2 3" key="1">
    <citation type="submission" date="2017-12" db="EMBL/GenBank/DDBJ databases">
        <title>Anaerobic carbon monoxide metabolism by Pleomorphomonas carboxyditropha sp. nov., a new mesophilic hydrogenogenic carboxidotroph.</title>
        <authorList>
            <person name="Esquivel-Elizondo S."/>
            <person name="Krajmalnik-Brown R."/>
        </authorList>
    </citation>
    <scope>NUCLEOTIDE SEQUENCE [LARGE SCALE GENOMIC DNA]</scope>
    <source>
        <strain evidence="2 3">R5-392</strain>
    </source>
</reference>
<dbReference type="EMBL" id="PJNW01000015">
    <property type="protein sequence ID" value="PKR87900.1"/>
    <property type="molecule type" value="Genomic_DNA"/>
</dbReference>
<comment type="caution">
    <text evidence="2">The sequence shown here is derived from an EMBL/GenBank/DDBJ whole genome shotgun (WGS) entry which is preliminary data.</text>
</comment>
<dbReference type="InterPro" id="IPR016181">
    <property type="entry name" value="Acyl_CoA_acyltransferase"/>
</dbReference>
<dbReference type="AlphaFoldDB" id="A0A1I4W625"/>
<feature type="domain" description="N-acetyltransferase" evidence="1">
    <location>
        <begin position="43"/>
        <end position="181"/>
    </location>
</feature>
<dbReference type="InterPro" id="IPR000182">
    <property type="entry name" value="GNAT_dom"/>
</dbReference>